<gene>
    <name evidence="2" type="ORF">SAMN05421687_104117</name>
</gene>
<keyword evidence="1" id="KW-0812">Transmembrane</keyword>
<keyword evidence="3" id="KW-1185">Reference proteome</keyword>
<keyword evidence="1" id="KW-1133">Transmembrane helix</keyword>
<organism evidence="2 3">
    <name type="scientific">Salimicrobium flavidum</name>
    <dbReference type="NCBI Taxonomy" id="570947"/>
    <lineage>
        <taxon>Bacteria</taxon>
        <taxon>Bacillati</taxon>
        <taxon>Bacillota</taxon>
        <taxon>Bacilli</taxon>
        <taxon>Bacillales</taxon>
        <taxon>Bacillaceae</taxon>
        <taxon>Salimicrobium</taxon>
    </lineage>
</organism>
<evidence type="ECO:0000313" key="3">
    <source>
        <dbReference type="Proteomes" id="UP000187608"/>
    </source>
</evidence>
<dbReference type="EMBL" id="FTOC01000004">
    <property type="protein sequence ID" value="SIS45496.1"/>
    <property type="molecule type" value="Genomic_DNA"/>
</dbReference>
<protein>
    <submittedName>
        <fullName evidence="2">Uncharacterized protein</fullName>
    </submittedName>
</protein>
<dbReference type="AlphaFoldDB" id="A0A1N7J8D4"/>
<sequence length="31" mass="3672">MEFIMDMLIGVGLVFFILVSFVIFYTINNRK</sequence>
<dbReference type="STRING" id="570947.SAMN05421687_104117"/>
<evidence type="ECO:0000313" key="2">
    <source>
        <dbReference type="EMBL" id="SIS45496.1"/>
    </source>
</evidence>
<name>A0A1N7J8D4_9BACI</name>
<dbReference type="Proteomes" id="UP000187608">
    <property type="component" value="Unassembled WGS sequence"/>
</dbReference>
<proteinExistence type="predicted"/>
<reference evidence="3" key="1">
    <citation type="submission" date="2017-01" db="EMBL/GenBank/DDBJ databases">
        <authorList>
            <person name="Varghese N."/>
            <person name="Submissions S."/>
        </authorList>
    </citation>
    <scope>NUCLEOTIDE SEQUENCE [LARGE SCALE GENOMIC DNA]</scope>
    <source>
        <strain evidence="3">DSM 23127</strain>
    </source>
</reference>
<feature type="transmembrane region" description="Helical" evidence="1">
    <location>
        <begin position="7"/>
        <end position="27"/>
    </location>
</feature>
<keyword evidence="1" id="KW-0472">Membrane</keyword>
<evidence type="ECO:0000256" key="1">
    <source>
        <dbReference type="SAM" id="Phobius"/>
    </source>
</evidence>
<accession>A0A1N7J8D4</accession>